<comment type="pathway">
    <text evidence="2">Cofactor biosynthesis; tetrahydrofolate biosynthesis; 2-amino-4-hydroxy-6-hydroxymethyl-7,8-dihydropteridine diphosphate from 7,8-dihydroneopterin triphosphate: step 3/4.</text>
</comment>
<keyword evidence="10" id="KW-1185">Reference proteome</keyword>
<dbReference type="NCBIfam" id="TIGR00526">
    <property type="entry name" value="folB_dom"/>
    <property type="match status" value="1"/>
</dbReference>
<sequence length="259" mass="27971">MSLDDFTSDVVYISSLSLSANIGNDWWGRARPQPLSLSLALHMLPAALDSAAVDDDVTASVHYGHLCKDVLALTEAPGAAWGSAAELARDVAHVALRKAAGRAKEVRVQVHSAKLVPLAEEYVLEMSVASPESEEAVASTMAQHKIKVIVKKLVIPVVIGVNPPEREAKQRVITDVVILAKSTQPHFADYPDVIAKVLQKMETTAYLTLEKFALDIVREICLSSDTVEMVSVRAAKPSALAFADAAGVQICRPRRTYVH</sequence>
<reference evidence="9 10" key="1">
    <citation type="journal article" date="2012" name="Proc. Natl. Acad. Sci. U.S.A.">
        <title>Comparative genomics of Ceriporiopsis subvermispora and Phanerochaete chrysosporium provide insight into selective ligninolysis.</title>
        <authorList>
            <person name="Fernandez-Fueyo E."/>
            <person name="Ruiz-Duenas F.J."/>
            <person name="Ferreira P."/>
            <person name="Floudas D."/>
            <person name="Hibbett D.S."/>
            <person name="Canessa P."/>
            <person name="Larrondo L.F."/>
            <person name="James T.Y."/>
            <person name="Seelenfreund D."/>
            <person name="Lobos S."/>
            <person name="Polanco R."/>
            <person name="Tello M."/>
            <person name="Honda Y."/>
            <person name="Watanabe T."/>
            <person name="Watanabe T."/>
            <person name="Ryu J.S."/>
            <person name="Kubicek C.P."/>
            <person name="Schmoll M."/>
            <person name="Gaskell J."/>
            <person name="Hammel K.E."/>
            <person name="St John F.J."/>
            <person name="Vanden Wymelenberg A."/>
            <person name="Sabat G."/>
            <person name="Splinter BonDurant S."/>
            <person name="Syed K."/>
            <person name="Yadav J.S."/>
            <person name="Doddapaneni H."/>
            <person name="Subramanian V."/>
            <person name="Lavin J.L."/>
            <person name="Oguiza J.A."/>
            <person name="Perez G."/>
            <person name="Pisabarro A.G."/>
            <person name="Ramirez L."/>
            <person name="Santoyo F."/>
            <person name="Master E."/>
            <person name="Coutinho P.M."/>
            <person name="Henrissat B."/>
            <person name="Lombard V."/>
            <person name="Magnuson J.K."/>
            <person name="Kuees U."/>
            <person name="Hori C."/>
            <person name="Igarashi K."/>
            <person name="Samejima M."/>
            <person name="Held B.W."/>
            <person name="Barry K.W."/>
            <person name="LaButti K.M."/>
            <person name="Lapidus A."/>
            <person name="Lindquist E.A."/>
            <person name="Lucas S.M."/>
            <person name="Riley R."/>
            <person name="Salamov A.A."/>
            <person name="Hoffmeister D."/>
            <person name="Schwenk D."/>
            <person name="Hadar Y."/>
            <person name="Yarden O."/>
            <person name="de Vries R.P."/>
            <person name="Wiebenga A."/>
            <person name="Stenlid J."/>
            <person name="Eastwood D."/>
            <person name="Grigoriev I.V."/>
            <person name="Berka R.M."/>
            <person name="Blanchette R.A."/>
            <person name="Kersten P."/>
            <person name="Martinez A.T."/>
            <person name="Vicuna R."/>
            <person name="Cullen D."/>
        </authorList>
    </citation>
    <scope>NUCLEOTIDE SEQUENCE [LARGE SCALE GENOMIC DNA]</scope>
    <source>
        <strain evidence="9 10">B</strain>
    </source>
</reference>
<evidence type="ECO:0000259" key="8">
    <source>
        <dbReference type="SMART" id="SM00905"/>
    </source>
</evidence>
<dbReference type="PANTHER" id="PTHR42844:SF1">
    <property type="entry name" value="DIHYDRONEOPTERIN ALDOLASE 1-RELATED"/>
    <property type="match status" value="1"/>
</dbReference>
<dbReference type="AlphaFoldDB" id="M2R9A4"/>
<dbReference type="GO" id="GO:0046656">
    <property type="term" value="P:folic acid biosynthetic process"/>
    <property type="evidence" value="ECO:0007669"/>
    <property type="project" value="UniProtKB-KW"/>
</dbReference>
<keyword evidence="6" id="KW-0456">Lyase</keyword>
<dbReference type="EC" id="4.1.2.25" evidence="4"/>
<dbReference type="GO" id="GO:0005737">
    <property type="term" value="C:cytoplasm"/>
    <property type="evidence" value="ECO:0007669"/>
    <property type="project" value="TreeGrafter"/>
</dbReference>
<dbReference type="OrthoDB" id="5425486at2759"/>
<dbReference type="InterPro" id="IPR006157">
    <property type="entry name" value="FolB_dom"/>
</dbReference>
<dbReference type="Pfam" id="PF02152">
    <property type="entry name" value="FolB"/>
    <property type="match status" value="2"/>
</dbReference>
<dbReference type="SMART" id="SM00905">
    <property type="entry name" value="FolB"/>
    <property type="match status" value="2"/>
</dbReference>
<dbReference type="SUPFAM" id="SSF55620">
    <property type="entry name" value="Tetrahydrobiopterin biosynthesis enzymes-like"/>
    <property type="match status" value="2"/>
</dbReference>
<dbReference type="InterPro" id="IPR006156">
    <property type="entry name" value="Dihydroneopterin_aldolase"/>
</dbReference>
<dbReference type="InterPro" id="IPR043133">
    <property type="entry name" value="GTP-CH-I_C/QueF"/>
</dbReference>
<accession>M2R9A4</accession>
<dbReference type="GO" id="GO:0004150">
    <property type="term" value="F:dihydroneopterin aldolase activity"/>
    <property type="evidence" value="ECO:0007669"/>
    <property type="project" value="UniProtKB-EC"/>
</dbReference>
<dbReference type="Proteomes" id="UP000016930">
    <property type="component" value="Unassembled WGS sequence"/>
</dbReference>
<proteinExistence type="inferred from homology"/>
<dbReference type="STRING" id="914234.M2R9A4"/>
<comment type="similarity">
    <text evidence="3">Belongs to the DHNA family.</text>
</comment>
<evidence type="ECO:0000256" key="7">
    <source>
        <dbReference type="ARBA" id="ARBA00032903"/>
    </source>
</evidence>
<protein>
    <recommendedName>
        <fullName evidence="4">dihydroneopterin aldolase</fullName>
        <ecNumber evidence="4">4.1.2.25</ecNumber>
    </recommendedName>
    <alternativeName>
        <fullName evidence="7">7,8-dihydroneopterin aldolase</fullName>
    </alternativeName>
</protein>
<dbReference type="PANTHER" id="PTHR42844">
    <property type="entry name" value="DIHYDRONEOPTERIN ALDOLASE 1-RELATED"/>
    <property type="match status" value="1"/>
</dbReference>
<evidence type="ECO:0000256" key="6">
    <source>
        <dbReference type="ARBA" id="ARBA00023239"/>
    </source>
</evidence>
<name>M2R9A4_CERS8</name>
<dbReference type="EMBL" id="KB445801">
    <property type="protein sequence ID" value="EMD35007.1"/>
    <property type="molecule type" value="Genomic_DNA"/>
</dbReference>
<comment type="catalytic activity">
    <reaction evidence="1">
        <text>7,8-dihydroneopterin = 6-hydroxymethyl-7,8-dihydropterin + glycolaldehyde</text>
        <dbReference type="Rhea" id="RHEA:10540"/>
        <dbReference type="ChEBI" id="CHEBI:17001"/>
        <dbReference type="ChEBI" id="CHEBI:17071"/>
        <dbReference type="ChEBI" id="CHEBI:44841"/>
        <dbReference type="EC" id="4.1.2.25"/>
    </reaction>
</comment>
<evidence type="ECO:0000256" key="4">
    <source>
        <dbReference type="ARBA" id="ARBA00013043"/>
    </source>
</evidence>
<evidence type="ECO:0000256" key="1">
    <source>
        <dbReference type="ARBA" id="ARBA00001353"/>
    </source>
</evidence>
<evidence type="ECO:0000256" key="3">
    <source>
        <dbReference type="ARBA" id="ARBA00005708"/>
    </source>
</evidence>
<evidence type="ECO:0000256" key="2">
    <source>
        <dbReference type="ARBA" id="ARBA00005013"/>
    </source>
</evidence>
<keyword evidence="5" id="KW-0289">Folate biosynthesis</keyword>
<evidence type="ECO:0000313" key="9">
    <source>
        <dbReference type="EMBL" id="EMD35007.1"/>
    </source>
</evidence>
<gene>
    <name evidence="9" type="ORF">CERSUDRAFT_116517</name>
</gene>
<evidence type="ECO:0000313" key="10">
    <source>
        <dbReference type="Proteomes" id="UP000016930"/>
    </source>
</evidence>
<dbReference type="HOGENOM" id="CLU_062068_2_0_1"/>
<organism evidence="9 10">
    <name type="scientific">Ceriporiopsis subvermispora (strain B)</name>
    <name type="common">White-rot fungus</name>
    <name type="synonym">Gelatoporia subvermispora</name>
    <dbReference type="NCBI Taxonomy" id="914234"/>
    <lineage>
        <taxon>Eukaryota</taxon>
        <taxon>Fungi</taxon>
        <taxon>Dikarya</taxon>
        <taxon>Basidiomycota</taxon>
        <taxon>Agaricomycotina</taxon>
        <taxon>Agaricomycetes</taxon>
        <taxon>Polyporales</taxon>
        <taxon>Gelatoporiaceae</taxon>
        <taxon>Gelatoporia</taxon>
    </lineage>
</organism>
<feature type="domain" description="Dihydroneopterin aldolase/epimerase" evidence="8">
    <location>
        <begin position="11"/>
        <end position="126"/>
    </location>
</feature>
<evidence type="ECO:0000256" key="5">
    <source>
        <dbReference type="ARBA" id="ARBA00022909"/>
    </source>
</evidence>
<dbReference type="Gene3D" id="3.30.1130.10">
    <property type="match status" value="2"/>
</dbReference>
<feature type="domain" description="Dihydroneopterin aldolase/epimerase" evidence="8">
    <location>
        <begin position="148"/>
        <end position="252"/>
    </location>
</feature>